<evidence type="ECO:0000313" key="1">
    <source>
        <dbReference type="EMBL" id="HGY94983.1"/>
    </source>
</evidence>
<reference evidence="1" key="1">
    <citation type="journal article" date="2020" name="mSystems">
        <title>Genome- and Community-Level Interaction Insights into Carbon Utilization and Element Cycling Functions of Hydrothermarchaeota in Hydrothermal Sediment.</title>
        <authorList>
            <person name="Zhou Z."/>
            <person name="Liu Y."/>
            <person name="Xu W."/>
            <person name="Pan J."/>
            <person name="Luo Z.H."/>
            <person name="Li M."/>
        </authorList>
    </citation>
    <scope>NUCLEOTIDE SEQUENCE [LARGE SCALE GENOMIC DNA]</scope>
    <source>
        <strain evidence="1">SpSt-855</strain>
    </source>
</reference>
<evidence type="ECO:0008006" key="2">
    <source>
        <dbReference type="Google" id="ProtNLM"/>
    </source>
</evidence>
<accession>A0A7V4XTL9</accession>
<dbReference type="Pfam" id="PF05176">
    <property type="entry name" value="ATP-synt_10"/>
    <property type="match status" value="1"/>
</dbReference>
<name>A0A7V4XTL9_9BACT</name>
<dbReference type="AlphaFoldDB" id="A0A7V4XTL9"/>
<proteinExistence type="predicted"/>
<organism evidence="1">
    <name type="scientific">Acidobacterium capsulatum</name>
    <dbReference type="NCBI Taxonomy" id="33075"/>
    <lineage>
        <taxon>Bacteria</taxon>
        <taxon>Pseudomonadati</taxon>
        <taxon>Acidobacteriota</taxon>
        <taxon>Terriglobia</taxon>
        <taxon>Terriglobales</taxon>
        <taxon>Acidobacteriaceae</taxon>
        <taxon>Acidobacterium</taxon>
    </lineage>
</organism>
<dbReference type="EMBL" id="DTKL01000062">
    <property type="protein sequence ID" value="HGY94983.1"/>
    <property type="molecule type" value="Genomic_DNA"/>
</dbReference>
<dbReference type="InterPro" id="IPR007849">
    <property type="entry name" value="ATP10"/>
</dbReference>
<sequence>MPMFRAAAVLLLAGVLGLSNELPRPSPLQLGETLPPLTGQTITGHSLQLPEAVHGRQAILIFSFSRAGGQQEQKWATQLSKDHAPVVIYSAVFLESVPRLFRPLALAGIRGGMPAPLQNRTLILYRDERLWQQRWNGLDKNQAGVILLDPEGRIRWITSGPFSESLGRALEKQIRASR</sequence>
<gene>
    <name evidence="1" type="ORF">ENW50_09935</name>
</gene>
<protein>
    <recommendedName>
        <fullName evidence="2">Thioredoxin domain-containing protein</fullName>
    </recommendedName>
</protein>
<comment type="caution">
    <text evidence="1">The sequence shown here is derived from an EMBL/GenBank/DDBJ whole genome shotgun (WGS) entry which is preliminary data.</text>
</comment>